<sequence length="141" mass="16055">MMKIKLPLFLVLVFLNLSYGLSVSHAERKYQIKFGYASTNDGKIFSYLKEARLIPLIPKSQGIYYGLEIIPRDKTPYKILIKYSKPGKRGLELGSYNGQGEMTIPMGFDNGDKPGIYKLDVYIDDKKEESITFEAKVFNPS</sequence>
<dbReference type="AlphaFoldDB" id="A0A1X9NFI8"/>
<accession>A0A1X9NFI8</accession>
<organism evidence="1 2">
    <name type="scientific">Oceanicoccus sagamiensis</name>
    <dbReference type="NCBI Taxonomy" id="716816"/>
    <lineage>
        <taxon>Bacteria</taxon>
        <taxon>Pseudomonadati</taxon>
        <taxon>Pseudomonadota</taxon>
        <taxon>Gammaproteobacteria</taxon>
        <taxon>Cellvibrionales</taxon>
        <taxon>Spongiibacteraceae</taxon>
        <taxon>Oceanicoccus</taxon>
    </lineage>
</organism>
<proteinExistence type="predicted"/>
<dbReference type="KEGG" id="osg:BST96_14350"/>
<dbReference type="EMBL" id="CP019343">
    <property type="protein sequence ID" value="ARN75192.1"/>
    <property type="molecule type" value="Genomic_DNA"/>
</dbReference>
<gene>
    <name evidence="1" type="ORF">BST96_14350</name>
</gene>
<keyword evidence="2" id="KW-1185">Reference proteome</keyword>
<evidence type="ECO:0000313" key="1">
    <source>
        <dbReference type="EMBL" id="ARN75192.1"/>
    </source>
</evidence>
<evidence type="ECO:0000313" key="2">
    <source>
        <dbReference type="Proteomes" id="UP000193450"/>
    </source>
</evidence>
<dbReference type="RefSeq" id="WP_085759365.1">
    <property type="nucleotide sequence ID" value="NZ_CP019343.1"/>
</dbReference>
<dbReference type="Proteomes" id="UP000193450">
    <property type="component" value="Chromosome"/>
</dbReference>
<protein>
    <submittedName>
        <fullName evidence="1">Uncharacterized protein</fullName>
    </submittedName>
</protein>
<reference evidence="1 2" key="1">
    <citation type="submission" date="2016-11" db="EMBL/GenBank/DDBJ databases">
        <title>Trade-off between light-utilization and light-protection in marine flavobacteria.</title>
        <authorList>
            <person name="Kumagai Y."/>
        </authorList>
    </citation>
    <scope>NUCLEOTIDE SEQUENCE [LARGE SCALE GENOMIC DNA]</scope>
    <source>
        <strain evidence="1 2">NBRC 107125</strain>
    </source>
</reference>
<name>A0A1X9NFI8_9GAMM</name>